<gene>
    <name evidence="3" type="ORF">JF70_07720</name>
</gene>
<dbReference type="EMBL" id="JWMF01000007">
    <property type="protein sequence ID" value="KJY50087.1"/>
    <property type="molecule type" value="Genomic_DNA"/>
</dbReference>
<feature type="transmembrane region" description="Helical" evidence="2">
    <location>
        <begin position="60"/>
        <end position="79"/>
    </location>
</feature>
<dbReference type="RefSeq" id="WP_154313476.1">
    <property type="nucleotide sequence ID" value="NZ_KQ033885.1"/>
</dbReference>
<feature type="transmembrane region" description="Helical" evidence="2">
    <location>
        <begin position="91"/>
        <end position="111"/>
    </location>
</feature>
<feature type="region of interest" description="Disordered" evidence="1">
    <location>
        <begin position="1"/>
        <end position="28"/>
    </location>
</feature>
<keyword evidence="4" id="KW-1185">Reference proteome</keyword>
<keyword evidence="2" id="KW-0812">Transmembrane</keyword>
<evidence type="ECO:0000256" key="2">
    <source>
        <dbReference type="SAM" id="Phobius"/>
    </source>
</evidence>
<evidence type="ECO:0000256" key="1">
    <source>
        <dbReference type="SAM" id="MobiDB-lite"/>
    </source>
</evidence>
<reference evidence="3 4" key="1">
    <citation type="submission" date="2014-12" db="EMBL/GenBank/DDBJ databases">
        <title>Comparative genomics of the lactic acid bacteria isolated from the honey bee gut.</title>
        <authorList>
            <person name="Ellegaard K.M."/>
            <person name="Tamarit D."/>
            <person name="Javelind E."/>
            <person name="Olofsson T."/>
            <person name="Andersson S.G."/>
            <person name="Vasquez A."/>
        </authorList>
    </citation>
    <scope>NUCLEOTIDE SEQUENCE [LARGE SCALE GENOMIC DNA]</scope>
    <source>
        <strain evidence="3 4">Bin7</strain>
    </source>
</reference>
<feature type="compositionally biased region" description="Basic and acidic residues" evidence="1">
    <location>
        <begin position="1"/>
        <end position="11"/>
    </location>
</feature>
<evidence type="ECO:0000313" key="3">
    <source>
        <dbReference type="EMBL" id="KJY50087.1"/>
    </source>
</evidence>
<evidence type="ECO:0000313" key="4">
    <source>
        <dbReference type="Proteomes" id="UP000033567"/>
    </source>
</evidence>
<organism evidence="3 4">
    <name type="scientific">Bifidobacterium mellis</name>
    <dbReference type="NCBI Taxonomy" id="1293823"/>
    <lineage>
        <taxon>Bacteria</taxon>
        <taxon>Bacillati</taxon>
        <taxon>Actinomycetota</taxon>
        <taxon>Actinomycetes</taxon>
        <taxon>Bifidobacteriales</taxon>
        <taxon>Bifidobacteriaceae</taxon>
        <taxon>Bifidobacterium</taxon>
    </lineage>
</organism>
<evidence type="ECO:0008006" key="5">
    <source>
        <dbReference type="Google" id="ProtNLM"/>
    </source>
</evidence>
<dbReference type="AlphaFoldDB" id="A0A0F4KTV3"/>
<sequence length="115" mass="12297">MTDADKAENPDLKPPQPPKTSGRGHPFVSEAQEGRPVCEGIIFTVVLVAALVAFCGYTWAATGLVSIAALVCGALRLILKDRSPWKVRSVPFDAFISIALGIGLLVTYFSIQLLL</sequence>
<keyword evidence="2" id="KW-0472">Membrane</keyword>
<accession>A0A0F4KTV3</accession>
<dbReference type="PATRIC" id="fig|1684.5.peg.815"/>
<keyword evidence="2" id="KW-1133">Transmembrane helix</keyword>
<dbReference type="Proteomes" id="UP000033567">
    <property type="component" value="Unassembled WGS sequence"/>
</dbReference>
<comment type="caution">
    <text evidence="3">The sequence shown here is derived from an EMBL/GenBank/DDBJ whole genome shotgun (WGS) entry which is preliminary data.</text>
</comment>
<proteinExistence type="predicted"/>
<protein>
    <recommendedName>
        <fullName evidence="5">DUF3017 domain-containing protein</fullName>
    </recommendedName>
</protein>
<dbReference type="OrthoDB" id="3239627at2"/>
<name>A0A0F4KTV3_9BIFI</name>